<dbReference type="InterPro" id="IPR005632">
    <property type="entry name" value="Chaperone_Skp"/>
</dbReference>
<comment type="caution">
    <text evidence="3">The sequence shown here is derived from an EMBL/GenBank/DDBJ whole genome shotgun (WGS) entry which is preliminary data.</text>
</comment>
<sequence>MRRLSRISLTLLASLLAGSFVAAQQQPGPQQPGPQQRGVVQSPILTVDTDRLYSQSAFGLRVAREIEERGAALATENRSIEAELAAEEQELTDRRKTMEPDAFRVLADAFDEKVQQTRRAQEAKGRELSQLLEKEQITFLNAAAPVLETLMRESNAAVILERSNVFLSANAIDITEAAITRIDTALGDGAD</sequence>
<dbReference type="SMART" id="SM00935">
    <property type="entry name" value="OmpH"/>
    <property type="match status" value="1"/>
</dbReference>
<dbReference type="EMBL" id="JANKJG010000008">
    <property type="protein sequence ID" value="MCR8827290.1"/>
    <property type="molecule type" value="Genomic_DNA"/>
</dbReference>
<feature type="signal peptide" evidence="2">
    <location>
        <begin position="1"/>
        <end position="22"/>
    </location>
</feature>
<gene>
    <name evidence="3" type="ORF">NTA49_12165</name>
</gene>
<evidence type="ECO:0000256" key="2">
    <source>
        <dbReference type="SAM" id="SignalP"/>
    </source>
</evidence>
<feature type="chain" id="PRO_5046939821" evidence="2">
    <location>
        <begin position="23"/>
        <end position="191"/>
    </location>
</feature>
<keyword evidence="1" id="KW-0175">Coiled coil</keyword>
<dbReference type="Gene3D" id="3.30.910.20">
    <property type="entry name" value="Skp domain"/>
    <property type="match status" value="1"/>
</dbReference>
<evidence type="ECO:0000313" key="4">
    <source>
        <dbReference type="Proteomes" id="UP001165396"/>
    </source>
</evidence>
<organism evidence="3 4">
    <name type="scientific">Pseudosulfitobacter koreensis</name>
    <dbReference type="NCBI Taxonomy" id="2968472"/>
    <lineage>
        <taxon>Bacteria</taxon>
        <taxon>Pseudomonadati</taxon>
        <taxon>Pseudomonadota</taxon>
        <taxon>Alphaproteobacteria</taxon>
        <taxon>Rhodobacterales</taxon>
        <taxon>Roseobacteraceae</taxon>
        <taxon>Pseudosulfitobacter</taxon>
    </lineage>
</organism>
<evidence type="ECO:0000256" key="1">
    <source>
        <dbReference type="SAM" id="Coils"/>
    </source>
</evidence>
<keyword evidence="2" id="KW-0732">Signal</keyword>
<protein>
    <submittedName>
        <fullName evidence="3">OmpH family outer membrane protein</fullName>
    </submittedName>
</protein>
<dbReference type="SUPFAM" id="SSF111384">
    <property type="entry name" value="OmpH-like"/>
    <property type="match status" value="1"/>
</dbReference>
<proteinExistence type="predicted"/>
<dbReference type="Pfam" id="PF03938">
    <property type="entry name" value="OmpH"/>
    <property type="match status" value="1"/>
</dbReference>
<reference evidence="3" key="1">
    <citation type="submission" date="2022-07" db="EMBL/GenBank/DDBJ databases">
        <title>Pseudosulfitobacter sp. strain AP-MA-4, whole genome sequence.</title>
        <authorList>
            <person name="Jiang Y."/>
        </authorList>
    </citation>
    <scope>NUCLEOTIDE SEQUENCE</scope>
    <source>
        <strain evidence="3">AP-MA-4</strain>
    </source>
</reference>
<dbReference type="RefSeq" id="WP_258295058.1">
    <property type="nucleotide sequence ID" value="NZ_JANKJG010000008.1"/>
</dbReference>
<feature type="coiled-coil region" evidence="1">
    <location>
        <begin position="70"/>
        <end position="97"/>
    </location>
</feature>
<dbReference type="Proteomes" id="UP001165396">
    <property type="component" value="Unassembled WGS sequence"/>
</dbReference>
<keyword evidence="4" id="KW-1185">Reference proteome</keyword>
<accession>A0ABT1Z2F3</accession>
<dbReference type="InterPro" id="IPR024930">
    <property type="entry name" value="Skp_dom_sf"/>
</dbReference>
<name>A0ABT1Z2F3_9RHOB</name>
<evidence type="ECO:0000313" key="3">
    <source>
        <dbReference type="EMBL" id="MCR8827290.1"/>
    </source>
</evidence>